<evidence type="ECO:0008006" key="4">
    <source>
        <dbReference type="Google" id="ProtNLM"/>
    </source>
</evidence>
<dbReference type="AlphaFoldDB" id="A0A1I6QNX4"/>
<dbReference type="EMBL" id="FOZS01000001">
    <property type="protein sequence ID" value="SFS54100.1"/>
    <property type="molecule type" value="Genomic_DNA"/>
</dbReference>
<feature type="region of interest" description="Disordered" evidence="1">
    <location>
        <begin position="85"/>
        <end position="110"/>
    </location>
</feature>
<protein>
    <recommendedName>
        <fullName evidence="4">Right handed beta helix region</fullName>
    </recommendedName>
</protein>
<name>A0A1I6QNX4_9EURY</name>
<keyword evidence="3" id="KW-1185">Reference proteome</keyword>
<evidence type="ECO:0000256" key="1">
    <source>
        <dbReference type="SAM" id="MobiDB-lite"/>
    </source>
</evidence>
<dbReference type="RefSeq" id="WP_092902971.1">
    <property type="nucleotide sequence ID" value="NZ_FOZS01000001.1"/>
</dbReference>
<accession>A0A1I6QNX4</accession>
<organism evidence="2 3">
    <name type="scientific">Halostagnicola kamekurae</name>
    <dbReference type="NCBI Taxonomy" id="619731"/>
    <lineage>
        <taxon>Archaea</taxon>
        <taxon>Methanobacteriati</taxon>
        <taxon>Methanobacteriota</taxon>
        <taxon>Stenosarchaea group</taxon>
        <taxon>Halobacteria</taxon>
        <taxon>Halobacteriales</taxon>
        <taxon>Natrialbaceae</taxon>
        <taxon>Halostagnicola</taxon>
    </lineage>
</organism>
<reference evidence="3" key="1">
    <citation type="submission" date="2016-10" db="EMBL/GenBank/DDBJ databases">
        <authorList>
            <person name="Varghese N."/>
            <person name="Submissions S."/>
        </authorList>
    </citation>
    <scope>NUCLEOTIDE SEQUENCE [LARGE SCALE GENOMIC DNA]</scope>
    <source>
        <strain evidence="3">DSM 22427</strain>
    </source>
</reference>
<feature type="compositionally biased region" description="Polar residues" evidence="1">
    <location>
        <begin position="88"/>
        <end position="110"/>
    </location>
</feature>
<gene>
    <name evidence="2" type="ORF">SAMN04488556_1408</name>
</gene>
<sequence length="110" mass="11504">MRDDLLYEISNGDQILSIPSDNSVHGYRISEIVGRHEGDAGGADLISISTSAYGGDVSDCRVTFIGSNVGSGLTVEAPNGSKIKNNHFENTSGVNATGTETNTIVKDNTS</sequence>
<evidence type="ECO:0000313" key="2">
    <source>
        <dbReference type="EMBL" id="SFS54100.1"/>
    </source>
</evidence>
<evidence type="ECO:0000313" key="3">
    <source>
        <dbReference type="Proteomes" id="UP000199199"/>
    </source>
</evidence>
<proteinExistence type="predicted"/>
<dbReference type="Proteomes" id="UP000199199">
    <property type="component" value="Unassembled WGS sequence"/>
</dbReference>